<comment type="caution">
    <text evidence="2">The sequence shown here is derived from an EMBL/GenBank/DDBJ whole genome shotgun (WGS) entry which is preliminary data.</text>
</comment>
<evidence type="ECO:0000313" key="3">
    <source>
        <dbReference type="Proteomes" id="UP000290289"/>
    </source>
</evidence>
<keyword evidence="3" id="KW-1185">Reference proteome</keyword>
<name>A0A498IY87_MALDO</name>
<organism evidence="2 3">
    <name type="scientific">Malus domestica</name>
    <name type="common">Apple</name>
    <name type="synonym">Pyrus malus</name>
    <dbReference type="NCBI Taxonomy" id="3750"/>
    <lineage>
        <taxon>Eukaryota</taxon>
        <taxon>Viridiplantae</taxon>
        <taxon>Streptophyta</taxon>
        <taxon>Embryophyta</taxon>
        <taxon>Tracheophyta</taxon>
        <taxon>Spermatophyta</taxon>
        <taxon>Magnoliopsida</taxon>
        <taxon>eudicotyledons</taxon>
        <taxon>Gunneridae</taxon>
        <taxon>Pentapetalae</taxon>
        <taxon>rosids</taxon>
        <taxon>fabids</taxon>
        <taxon>Rosales</taxon>
        <taxon>Rosaceae</taxon>
        <taxon>Amygdaloideae</taxon>
        <taxon>Maleae</taxon>
        <taxon>Malus</taxon>
    </lineage>
</organism>
<dbReference type="AlphaFoldDB" id="A0A498IY87"/>
<feature type="compositionally biased region" description="Polar residues" evidence="1">
    <location>
        <begin position="20"/>
        <end position="38"/>
    </location>
</feature>
<feature type="region of interest" description="Disordered" evidence="1">
    <location>
        <begin position="20"/>
        <end position="40"/>
    </location>
</feature>
<proteinExistence type="predicted"/>
<dbReference type="EMBL" id="RDQH01000336">
    <property type="protein sequence ID" value="RXH87297.1"/>
    <property type="molecule type" value="Genomic_DNA"/>
</dbReference>
<accession>A0A498IY87</accession>
<gene>
    <name evidence="2" type="ORF">DVH24_028797</name>
</gene>
<reference evidence="2 3" key="1">
    <citation type="submission" date="2018-10" db="EMBL/GenBank/DDBJ databases">
        <title>A high-quality apple genome assembly.</title>
        <authorList>
            <person name="Hu J."/>
        </authorList>
    </citation>
    <scope>NUCLEOTIDE SEQUENCE [LARGE SCALE GENOMIC DNA]</scope>
    <source>
        <strain evidence="3">cv. HFTH1</strain>
        <tissue evidence="2">Young leaf</tissue>
    </source>
</reference>
<evidence type="ECO:0000256" key="1">
    <source>
        <dbReference type="SAM" id="MobiDB-lite"/>
    </source>
</evidence>
<protein>
    <submittedName>
        <fullName evidence="2">Uncharacterized protein</fullName>
    </submittedName>
</protein>
<feature type="region of interest" description="Disordered" evidence="1">
    <location>
        <begin position="54"/>
        <end position="75"/>
    </location>
</feature>
<dbReference type="Proteomes" id="UP000290289">
    <property type="component" value="Chromosome 10"/>
</dbReference>
<evidence type="ECO:0000313" key="2">
    <source>
        <dbReference type="EMBL" id="RXH87297.1"/>
    </source>
</evidence>
<sequence length="108" mass="12074">MFVEFFGFYLVPPNLETPSTNHTYSDQGFLPSSPNFDPTPSDLDHAILHKLQKLDLKDEGENDGKPDEVQKLDSIEKVEEDGAGEWLKVDLKTNDGAGKLQKVDLKAE</sequence>